<evidence type="ECO:0000256" key="4">
    <source>
        <dbReference type="ARBA" id="ARBA00022705"/>
    </source>
</evidence>
<keyword evidence="2 9" id="KW-0808">Transferase</keyword>
<dbReference type="RefSeq" id="WP_200274790.1">
    <property type="nucleotide sequence ID" value="NZ_CP066802.1"/>
</dbReference>
<keyword evidence="5" id="KW-0239">DNA-directed DNA polymerase</keyword>
<evidence type="ECO:0000256" key="3">
    <source>
        <dbReference type="ARBA" id="ARBA00022695"/>
    </source>
</evidence>
<accession>A0A7T7M8H1</accession>
<dbReference type="InterPro" id="IPR005790">
    <property type="entry name" value="DNA_polIII_delta"/>
</dbReference>
<dbReference type="Gene3D" id="1.20.272.10">
    <property type="match status" value="1"/>
</dbReference>
<evidence type="ECO:0000313" key="10">
    <source>
        <dbReference type="Proteomes" id="UP000595895"/>
    </source>
</evidence>
<keyword evidence="10" id="KW-1185">Reference proteome</keyword>
<sequence>MAARTRSTRPAPAGISWDQAQLAPIVLVRGGEGLLADRAVSRLLHQARQADPATEVTRVEAATYEPHQLDALVSPSLFGEPRLVLVPELEQMNDALLNDLLAYLPRADPEVHVVLRHNGGLRGKKLLDAIKASPYPVVSCEPVKSPKDKAALVTADVRRAGRSIEPAAVGALVDALGNDLRELCAATDQFLADTQGQITAAQVRTYYAGRIEATGFSVADAAVCGNVSLAITSLRHAVATGTDPVLVVSALATKVRQLARVAAVSGRSGVQGRNLGMAPWQVERARKELSGWNDDALAAAIVAVAKADVAVKGGSRDAVYAVERAVLDICSARRRAAQARRR</sequence>
<dbReference type="GO" id="GO:0009360">
    <property type="term" value="C:DNA polymerase III complex"/>
    <property type="evidence" value="ECO:0007669"/>
    <property type="project" value="TreeGrafter"/>
</dbReference>
<feature type="domain" description="DNA polymerase III delta subunit-like C-terminal" evidence="8">
    <location>
        <begin position="215"/>
        <end position="328"/>
    </location>
</feature>
<dbReference type="GO" id="GO:0003887">
    <property type="term" value="F:DNA-directed DNA polymerase activity"/>
    <property type="evidence" value="ECO:0007669"/>
    <property type="project" value="UniProtKB-KW"/>
</dbReference>
<evidence type="ECO:0000256" key="6">
    <source>
        <dbReference type="ARBA" id="ARBA00034754"/>
    </source>
</evidence>
<evidence type="ECO:0000256" key="5">
    <source>
        <dbReference type="ARBA" id="ARBA00022932"/>
    </source>
</evidence>
<dbReference type="SUPFAM" id="SSF48019">
    <property type="entry name" value="post-AAA+ oligomerization domain-like"/>
    <property type="match status" value="1"/>
</dbReference>
<keyword evidence="4" id="KW-0235">DNA replication</keyword>
<dbReference type="Proteomes" id="UP000595895">
    <property type="component" value="Chromosome"/>
</dbReference>
<dbReference type="Pfam" id="PF21694">
    <property type="entry name" value="DNA_pol3_delta_C"/>
    <property type="match status" value="1"/>
</dbReference>
<reference evidence="9 10" key="1">
    <citation type="submission" date="2020-12" db="EMBL/GenBank/DDBJ databases">
        <authorList>
            <person name="Zhou J."/>
        </authorList>
    </citation>
    <scope>NUCLEOTIDE SEQUENCE [LARGE SCALE GENOMIC DNA]</scope>
    <source>
        <strain evidence="9 10">CCUG 61299</strain>
    </source>
</reference>
<keyword evidence="3 9" id="KW-0548">Nucleotidyltransferase</keyword>
<dbReference type="EC" id="2.7.7.7" evidence="1"/>
<comment type="catalytic activity">
    <reaction evidence="7">
        <text>DNA(n) + a 2'-deoxyribonucleoside 5'-triphosphate = DNA(n+1) + diphosphate</text>
        <dbReference type="Rhea" id="RHEA:22508"/>
        <dbReference type="Rhea" id="RHEA-COMP:17339"/>
        <dbReference type="Rhea" id="RHEA-COMP:17340"/>
        <dbReference type="ChEBI" id="CHEBI:33019"/>
        <dbReference type="ChEBI" id="CHEBI:61560"/>
        <dbReference type="ChEBI" id="CHEBI:173112"/>
        <dbReference type="EC" id="2.7.7.7"/>
    </reaction>
</comment>
<dbReference type="GO" id="GO:0003677">
    <property type="term" value="F:DNA binding"/>
    <property type="evidence" value="ECO:0007669"/>
    <property type="project" value="InterPro"/>
</dbReference>
<dbReference type="SUPFAM" id="SSF52540">
    <property type="entry name" value="P-loop containing nucleoside triphosphate hydrolases"/>
    <property type="match status" value="1"/>
</dbReference>
<dbReference type="KEGG" id="awe:JG540_06270"/>
<organism evidence="9 10">
    <name type="scientific">Actinomyces weissii</name>
    <dbReference type="NCBI Taxonomy" id="675090"/>
    <lineage>
        <taxon>Bacteria</taxon>
        <taxon>Bacillati</taxon>
        <taxon>Actinomycetota</taxon>
        <taxon>Actinomycetes</taxon>
        <taxon>Actinomycetales</taxon>
        <taxon>Actinomycetaceae</taxon>
        <taxon>Actinomyces</taxon>
    </lineage>
</organism>
<dbReference type="InterPro" id="IPR008921">
    <property type="entry name" value="DNA_pol3_clamp-load_cplx_C"/>
</dbReference>
<proteinExistence type="inferred from homology"/>
<evidence type="ECO:0000259" key="8">
    <source>
        <dbReference type="Pfam" id="PF21694"/>
    </source>
</evidence>
<dbReference type="GO" id="GO:0006261">
    <property type="term" value="P:DNA-templated DNA replication"/>
    <property type="evidence" value="ECO:0007669"/>
    <property type="project" value="TreeGrafter"/>
</dbReference>
<dbReference type="InterPro" id="IPR027417">
    <property type="entry name" value="P-loop_NTPase"/>
</dbReference>
<comment type="similarity">
    <text evidence="6">Belongs to the DNA polymerase HolA subunit family.</text>
</comment>
<dbReference type="AlphaFoldDB" id="A0A7T7M8H1"/>
<dbReference type="EMBL" id="CP066802">
    <property type="protein sequence ID" value="QQM66700.1"/>
    <property type="molecule type" value="Genomic_DNA"/>
</dbReference>
<protein>
    <recommendedName>
        <fullName evidence="1">DNA-directed DNA polymerase</fullName>
        <ecNumber evidence="1">2.7.7.7</ecNumber>
    </recommendedName>
</protein>
<dbReference type="PANTHER" id="PTHR34388:SF1">
    <property type="entry name" value="DNA POLYMERASE III SUBUNIT DELTA"/>
    <property type="match status" value="1"/>
</dbReference>
<evidence type="ECO:0000256" key="1">
    <source>
        <dbReference type="ARBA" id="ARBA00012417"/>
    </source>
</evidence>
<gene>
    <name evidence="9" type="primary">holA</name>
    <name evidence="9" type="ORF">JG540_06270</name>
</gene>
<dbReference type="InterPro" id="IPR048466">
    <property type="entry name" value="DNA_pol3_delta-like_C"/>
</dbReference>
<evidence type="ECO:0000256" key="2">
    <source>
        <dbReference type="ARBA" id="ARBA00022679"/>
    </source>
</evidence>
<evidence type="ECO:0000256" key="7">
    <source>
        <dbReference type="ARBA" id="ARBA00049244"/>
    </source>
</evidence>
<dbReference type="Gene3D" id="3.40.50.300">
    <property type="entry name" value="P-loop containing nucleotide triphosphate hydrolases"/>
    <property type="match status" value="1"/>
</dbReference>
<evidence type="ECO:0000313" key="9">
    <source>
        <dbReference type="EMBL" id="QQM66700.1"/>
    </source>
</evidence>
<dbReference type="NCBIfam" id="TIGR01128">
    <property type="entry name" value="holA"/>
    <property type="match status" value="1"/>
</dbReference>
<dbReference type="PANTHER" id="PTHR34388">
    <property type="entry name" value="DNA POLYMERASE III SUBUNIT DELTA"/>
    <property type="match status" value="1"/>
</dbReference>
<name>A0A7T7M8H1_9ACTO</name>